<dbReference type="Gene3D" id="2.30.42.10">
    <property type="match status" value="1"/>
</dbReference>
<feature type="domain" description="Peptidase S55" evidence="2">
    <location>
        <begin position="190"/>
        <end position="429"/>
    </location>
</feature>
<dbReference type="PROSITE" id="PS51494">
    <property type="entry name" value="SPOIVB"/>
    <property type="match status" value="1"/>
</dbReference>
<dbReference type="InterPro" id="IPR001478">
    <property type="entry name" value="PDZ"/>
</dbReference>
<protein>
    <submittedName>
        <fullName evidence="3">SpoIVB peptidase</fullName>
        <ecNumber evidence="3">3.4.21.116</ecNumber>
    </submittedName>
</protein>
<dbReference type="InterPro" id="IPR009003">
    <property type="entry name" value="Peptidase_S1_PA"/>
</dbReference>
<evidence type="ECO:0000259" key="2">
    <source>
        <dbReference type="PROSITE" id="PS51494"/>
    </source>
</evidence>
<dbReference type="SUPFAM" id="SSF50494">
    <property type="entry name" value="Trypsin-like serine proteases"/>
    <property type="match status" value="1"/>
</dbReference>
<dbReference type="Proteomes" id="UP001145050">
    <property type="component" value="Unassembled WGS sequence"/>
</dbReference>
<keyword evidence="4" id="KW-1185">Reference proteome</keyword>
<evidence type="ECO:0000256" key="1">
    <source>
        <dbReference type="ARBA" id="ARBA00022825"/>
    </source>
</evidence>
<evidence type="ECO:0000313" key="4">
    <source>
        <dbReference type="Proteomes" id="UP001145050"/>
    </source>
</evidence>
<name>A0A9X3WV02_9BACI</name>
<dbReference type="InterPro" id="IPR014219">
    <property type="entry name" value="SpoIVB"/>
</dbReference>
<comment type="caution">
    <text evidence="3">The sequence shown here is derived from an EMBL/GenBank/DDBJ whole genome shotgun (WGS) entry which is preliminary data.</text>
</comment>
<reference evidence="3" key="1">
    <citation type="submission" date="2022-06" db="EMBL/GenBank/DDBJ databases">
        <title>Aquibacillus sp. a new bacterium isolated from soil saline samples.</title>
        <authorList>
            <person name="Galisteo C."/>
            <person name="De La Haba R."/>
            <person name="Sanchez-Porro C."/>
            <person name="Ventosa A."/>
        </authorList>
    </citation>
    <scope>NUCLEOTIDE SEQUENCE</scope>
    <source>
        <strain evidence="3">3ASR75-11</strain>
    </source>
</reference>
<dbReference type="GO" id="GO:0008236">
    <property type="term" value="F:serine-type peptidase activity"/>
    <property type="evidence" value="ECO:0007669"/>
    <property type="project" value="UniProtKB-KW"/>
</dbReference>
<keyword evidence="1" id="KW-0645">Protease</keyword>
<dbReference type="AlphaFoldDB" id="A0A9X3WV02"/>
<dbReference type="InterPro" id="IPR036034">
    <property type="entry name" value="PDZ_sf"/>
</dbReference>
<dbReference type="Pfam" id="PF05580">
    <property type="entry name" value="Peptidase_S55"/>
    <property type="match status" value="1"/>
</dbReference>
<dbReference type="SMART" id="SM00228">
    <property type="entry name" value="PDZ"/>
    <property type="match status" value="1"/>
</dbReference>
<dbReference type="NCBIfam" id="TIGR02860">
    <property type="entry name" value="spore_IV_B"/>
    <property type="match status" value="1"/>
</dbReference>
<dbReference type="EMBL" id="JAMQKB010000013">
    <property type="protein sequence ID" value="MDC3425323.1"/>
    <property type="molecule type" value="Genomic_DNA"/>
</dbReference>
<proteinExistence type="predicted"/>
<dbReference type="RefSeq" id="WP_272437128.1">
    <property type="nucleotide sequence ID" value="NZ_JAMQKB010000013.1"/>
</dbReference>
<dbReference type="InterPro" id="IPR008763">
    <property type="entry name" value="Peptidase_S55"/>
</dbReference>
<accession>A0A9X3WV02</accession>
<dbReference type="InterPro" id="IPR041489">
    <property type="entry name" value="PDZ_6"/>
</dbReference>
<evidence type="ECO:0000313" key="3">
    <source>
        <dbReference type="EMBL" id="MDC3425323.1"/>
    </source>
</evidence>
<gene>
    <name evidence="3" type="primary">spoIVB</name>
    <name evidence="3" type="ORF">NC797_12510</name>
</gene>
<dbReference type="EC" id="3.4.21.116" evidence="3"/>
<sequence>MNFKNHMRNGIGILLLITFLFIPFLTPIQTYLSIPNELTTFQNNEQISVPTMGEKVKIKNQDNQNKVIQALGPASFQSVATGDSNIIYELAGVPLKKVNVEVLDDFKVIPGGQSIGVKLNTLGVLVVGHHLVQTKDGKISPGEEAGINVGDIILEINGQKVKKMADVSPFIKEAGQSGNPLKVKVKRGNKTVIKELKPTLDPSDETYRIGLYIRDSAAGIGTMTFYHPDSKKYGALGHVISDMDTKKPIEIKNGTIVRSNVTSIDKGNSGKPGEKQAKFSVKENEIGSITKNTPFGIFGKLNKKLNDGKYNKPMPIALSDQVKEGPAKILTVLEGEKIQEFDVEVVRSEPQKFPSTKGLIIKITDEELLDKTGGIVQGMSGSPIIQNGKVIGAVTHVFVNDPTSGYGVHIEWMLQEAGIDIYKKGKKEAS</sequence>
<keyword evidence="1" id="KW-0720">Serine protease</keyword>
<dbReference type="Pfam" id="PF17820">
    <property type="entry name" value="PDZ_6"/>
    <property type="match status" value="1"/>
</dbReference>
<keyword evidence="3" id="KW-0378">Hydrolase</keyword>
<organism evidence="3 4">
    <name type="scientific">Terrihalobacillus insolitus</name>
    <dbReference type="NCBI Taxonomy" id="2950438"/>
    <lineage>
        <taxon>Bacteria</taxon>
        <taxon>Bacillati</taxon>
        <taxon>Bacillota</taxon>
        <taxon>Bacilli</taxon>
        <taxon>Bacillales</taxon>
        <taxon>Bacillaceae</taxon>
        <taxon>Terrihalobacillus</taxon>
    </lineage>
</organism>
<dbReference type="SUPFAM" id="SSF50156">
    <property type="entry name" value="PDZ domain-like"/>
    <property type="match status" value="1"/>
</dbReference>